<dbReference type="Proteomes" id="UP000784294">
    <property type="component" value="Unassembled WGS sequence"/>
</dbReference>
<feature type="compositionally biased region" description="Polar residues" evidence="1">
    <location>
        <begin position="122"/>
        <end position="132"/>
    </location>
</feature>
<dbReference type="OrthoDB" id="6277039at2759"/>
<name>A0A3S5FET2_9PLAT</name>
<dbReference type="AlphaFoldDB" id="A0A3S5FET2"/>
<proteinExistence type="predicted"/>
<evidence type="ECO:0000256" key="1">
    <source>
        <dbReference type="SAM" id="MobiDB-lite"/>
    </source>
</evidence>
<dbReference type="SUPFAM" id="SSF48350">
    <property type="entry name" value="GTPase activation domain, GAP"/>
    <property type="match status" value="1"/>
</dbReference>
<reference evidence="3" key="1">
    <citation type="submission" date="2018-11" db="EMBL/GenBank/DDBJ databases">
        <authorList>
            <consortium name="Pathogen Informatics"/>
        </authorList>
    </citation>
    <scope>NUCLEOTIDE SEQUENCE</scope>
</reference>
<dbReference type="PROSITE" id="PS50238">
    <property type="entry name" value="RHOGAP"/>
    <property type="match status" value="1"/>
</dbReference>
<dbReference type="GO" id="GO:0007165">
    <property type="term" value="P:signal transduction"/>
    <property type="evidence" value="ECO:0007669"/>
    <property type="project" value="InterPro"/>
</dbReference>
<keyword evidence="4" id="KW-1185">Reference proteome</keyword>
<feature type="non-terminal residue" evidence="3">
    <location>
        <position position="141"/>
    </location>
</feature>
<evidence type="ECO:0000313" key="4">
    <source>
        <dbReference type="Proteomes" id="UP000784294"/>
    </source>
</evidence>
<protein>
    <recommendedName>
        <fullName evidence="2">Rho-GAP domain-containing protein</fullName>
    </recommendedName>
</protein>
<accession>A0A3S5FET2</accession>
<gene>
    <name evidence="3" type="ORF">PXEA_LOCUS20773</name>
</gene>
<dbReference type="EMBL" id="CAAALY010086523">
    <property type="protein sequence ID" value="VEL27333.1"/>
    <property type="molecule type" value="Genomic_DNA"/>
</dbReference>
<feature type="region of interest" description="Disordered" evidence="1">
    <location>
        <begin position="86"/>
        <end position="141"/>
    </location>
</feature>
<sequence length="141" mass="15579">MIEQLPEIHYHLLSLLLYTLARVRNGPATRMDVESLSRVWGINLIERPGVPPSHEDAVLANQIAACLIGPITETFITGYWNNRSHVLPNSPPVSSPSNTNSTVTASLSNSRESMSNSQTSSGQQNHRSSQQKESSEKPLFR</sequence>
<organism evidence="3 4">
    <name type="scientific">Protopolystoma xenopodis</name>
    <dbReference type="NCBI Taxonomy" id="117903"/>
    <lineage>
        <taxon>Eukaryota</taxon>
        <taxon>Metazoa</taxon>
        <taxon>Spiralia</taxon>
        <taxon>Lophotrochozoa</taxon>
        <taxon>Platyhelminthes</taxon>
        <taxon>Monogenea</taxon>
        <taxon>Polyopisthocotylea</taxon>
        <taxon>Polystomatidea</taxon>
        <taxon>Polystomatidae</taxon>
        <taxon>Protopolystoma</taxon>
    </lineage>
</organism>
<evidence type="ECO:0000313" key="3">
    <source>
        <dbReference type="EMBL" id="VEL27333.1"/>
    </source>
</evidence>
<dbReference type="Pfam" id="PF00620">
    <property type="entry name" value="RhoGAP"/>
    <property type="match status" value="1"/>
</dbReference>
<comment type="caution">
    <text evidence="3">The sequence shown here is derived from an EMBL/GenBank/DDBJ whole genome shotgun (WGS) entry which is preliminary data.</text>
</comment>
<dbReference type="InterPro" id="IPR008936">
    <property type="entry name" value="Rho_GTPase_activation_prot"/>
</dbReference>
<dbReference type="Gene3D" id="1.10.555.10">
    <property type="entry name" value="Rho GTPase activation protein"/>
    <property type="match status" value="1"/>
</dbReference>
<feature type="domain" description="Rho-GAP" evidence="2">
    <location>
        <begin position="1"/>
        <end position="75"/>
    </location>
</feature>
<evidence type="ECO:0000259" key="2">
    <source>
        <dbReference type="PROSITE" id="PS50238"/>
    </source>
</evidence>
<feature type="compositionally biased region" description="Low complexity" evidence="1">
    <location>
        <begin position="95"/>
        <end position="121"/>
    </location>
</feature>
<dbReference type="InterPro" id="IPR000198">
    <property type="entry name" value="RhoGAP_dom"/>
</dbReference>